<dbReference type="RefSeq" id="WP_123045072.1">
    <property type="nucleotide sequence ID" value="NZ_RDSR01000005.1"/>
</dbReference>
<reference evidence="2 3" key="1">
    <citation type="submission" date="2018-11" db="EMBL/GenBank/DDBJ databases">
        <title>Cryobacterium sp. nov., isolated from rhizosphere soil of lettuce.</title>
        <authorList>
            <person name="Wang Y."/>
        </authorList>
    </citation>
    <scope>NUCLEOTIDE SEQUENCE [LARGE SCALE GENOMIC DNA]</scope>
    <source>
        <strain evidence="2 3">NEAU-85</strain>
    </source>
</reference>
<dbReference type="EMBL" id="RDSR01000005">
    <property type="protein sequence ID" value="RNE64107.1"/>
    <property type="molecule type" value="Genomic_DNA"/>
</dbReference>
<dbReference type="AlphaFoldDB" id="A0A3M8LEZ7"/>
<name>A0A3M8LEZ7_9MICO</name>
<evidence type="ECO:0000313" key="2">
    <source>
        <dbReference type="EMBL" id="RNE64107.1"/>
    </source>
</evidence>
<dbReference type="Gene3D" id="3.40.30.10">
    <property type="entry name" value="Glutaredoxin"/>
    <property type="match status" value="1"/>
</dbReference>
<dbReference type="SUPFAM" id="SSF48208">
    <property type="entry name" value="Six-hairpin glycosidases"/>
    <property type="match status" value="1"/>
</dbReference>
<dbReference type="Pfam" id="PF03190">
    <property type="entry name" value="Thioredox_DsbH"/>
    <property type="match status" value="1"/>
</dbReference>
<gene>
    <name evidence="2" type="ORF">EEJ31_04315</name>
</gene>
<dbReference type="InterPro" id="IPR004879">
    <property type="entry name" value="Ssp411-like_TRX"/>
</dbReference>
<dbReference type="PANTHER" id="PTHR42899">
    <property type="entry name" value="SPERMATOGENESIS-ASSOCIATED PROTEIN 20"/>
    <property type="match status" value="1"/>
</dbReference>
<dbReference type="Proteomes" id="UP000279859">
    <property type="component" value="Unassembled WGS sequence"/>
</dbReference>
<dbReference type="InterPro" id="IPR024705">
    <property type="entry name" value="Ssp411"/>
</dbReference>
<organism evidence="2 3">
    <name type="scientific">Cryobacterium tepidiphilum</name>
    <dbReference type="NCBI Taxonomy" id="2486026"/>
    <lineage>
        <taxon>Bacteria</taxon>
        <taxon>Bacillati</taxon>
        <taxon>Actinomycetota</taxon>
        <taxon>Actinomycetes</taxon>
        <taxon>Micrococcales</taxon>
        <taxon>Microbacteriaceae</taxon>
        <taxon>Cryobacterium</taxon>
    </lineage>
</organism>
<sequence length="626" mass="65828">MNRLSDAISPYLRSHADNPVEWYAWGPEAFAEAKARDVPVLVSIGYATCHWCHVMARESFSDPGLAASLNERFVSIKVDREEHPDVDASYLAAASAFTQNLGWPLNVFVTPEGKAFFAGTYSPPQPIPGHPSFGQVLDAVSDAWATRRDAVLETADQVGAALAAAVSARDDGNGLPGEAAFADARGTLAGYEDTTYGGFGTAPKFPVAPVLGFLLASADSRPLALRTLKRMGASPLRDPVEGGFFRYAVHRDWSEPHYERMLYDNAQLLDLYTTAWQLTGDGWARTVAEGVARFLVERMQLVGGGFASAQDSESTVDGQRTEGGYYALSEEDRALETPPARDEKVLTGWNGLAIGALARAGFALGTPAFIAAAGTAADVLLERHRRPDGTLLRASVGGRTSSAPATLEDYGMFAAGLLELSLSAGEPRYASAARELVDSTMTPGQDAAFTVPGGADPVLAAQGIALGADPSEGAYPSGVTATADAAHLLYLLTGDRRYVDAASRALGPVASLAPERPIAFGGALRLMAALASPVQQLVVVSTAMPAGDAGASATGASVLDQARRAQAGIVASVTDEQADAFAAAGFGLFAERRSREGRPTAYLCHDFVCRLPLTDAEELVRALRES</sequence>
<comment type="caution">
    <text evidence="2">The sequence shown here is derived from an EMBL/GenBank/DDBJ whole genome shotgun (WGS) entry which is preliminary data.</text>
</comment>
<dbReference type="GO" id="GO:0005975">
    <property type="term" value="P:carbohydrate metabolic process"/>
    <property type="evidence" value="ECO:0007669"/>
    <property type="project" value="InterPro"/>
</dbReference>
<dbReference type="CDD" id="cd02955">
    <property type="entry name" value="SSP411"/>
    <property type="match status" value="1"/>
</dbReference>
<dbReference type="InterPro" id="IPR036249">
    <property type="entry name" value="Thioredoxin-like_sf"/>
</dbReference>
<feature type="domain" description="Spermatogenesis-associated protein 20-like TRX" evidence="1">
    <location>
        <begin position="2"/>
        <end position="162"/>
    </location>
</feature>
<proteinExistence type="predicted"/>
<keyword evidence="3" id="KW-1185">Reference proteome</keyword>
<dbReference type="OrthoDB" id="9762614at2"/>
<dbReference type="PANTHER" id="PTHR42899:SF1">
    <property type="entry name" value="SPERMATOGENESIS-ASSOCIATED PROTEIN 20"/>
    <property type="match status" value="1"/>
</dbReference>
<protein>
    <submittedName>
        <fullName evidence="2">Thioredoxin domain-containing protein</fullName>
    </submittedName>
</protein>
<evidence type="ECO:0000313" key="3">
    <source>
        <dbReference type="Proteomes" id="UP000279859"/>
    </source>
</evidence>
<dbReference type="PIRSF" id="PIRSF006402">
    <property type="entry name" value="UCP006402_thioredoxin"/>
    <property type="match status" value="1"/>
</dbReference>
<dbReference type="SUPFAM" id="SSF52833">
    <property type="entry name" value="Thioredoxin-like"/>
    <property type="match status" value="1"/>
</dbReference>
<accession>A0A3M8LEZ7</accession>
<dbReference type="InterPro" id="IPR008928">
    <property type="entry name" value="6-hairpin_glycosidase_sf"/>
</dbReference>
<evidence type="ECO:0000259" key="1">
    <source>
        <dbReference type="Pfam" id="PF03190"/>
    </source>
</evidence>